<protein>
    <submittedName>
        <fullName evidence="2">Uncharacterized protein</fullName>
    </submittedName>
</protein>
<dbReference type="Proteomes" id="UP000299290">
    <property type="component" value="Unassembled WGS sequence"/>
</dbReference>
<organism evidence="2 3">
    <name type="scientific">Streptomyces antimycoticus</name>
    <dbReference type="NCBI Taxonomy" id="68175"/>
    <lineage>
        <taxon>Bacteria</taxon>
        <taxon>Bacillati</taxon>
        <taxon>Actinomycetota</taxon>
        <taxon>Actinomycetes</taxon>
        <taxon>Kitasatosporales</taxon>
        <taxon>Streptomycetaceae</taxon>
        <taxon>Streptomyces</taxon>
        <taxon>Streptomyces violaceusniger group</taxon>
    </lineage>
</organism>
<reference evidence="2 3" key="1">
    <citation type="journal article" date="2020" name="Int. J. Syst. Evol. Microbiol.">
        <title>Reclassification of Streptomyces castelarensis and Streptomyces sporoclivatus as later heterotypic synonyms of Streptomyces antimycoticus.</title>
        <authorList>
            <person name="Komaki H."/>
            <person name="Tamura T."/>
        </authorList>
    </citation>
    <scope>NUCLEOTIDE SEQUENCE [LARGE SCALE GENOMIC DNA]</scope>
    <source>
        <strain evidence="2 3">NBRC 12839</strain>
    </source>
</reference>
<proteinExistence type="predicted"/>
<evidence type="ECO:0000313" key="2">
    <source>
        <dbReference type="EMBL" id="GDY47101.1"/>
    </source>
</evidence>
<sequence length="102" mass="9951">MGDDARADAGADDRDDRVLDAASGAEPHLGPAHGLGAVVDVQGQRGAGAQQPLQGEGVPAGGRYADADAEDVPLGDPGFLDDGVETGQDVADDGFGVALAGG</sequence>
<name>A0A4D4KD50_9ACTN</name>
<gene>
    <name evidence="2" type="ORF">SANT12839_079830</name>
</gene>
<evidence type="ECO:0000313" key="3">
    <source>
        <dbReference type="Proteomes" id="UP000299290"/>
    </source>
</evidence>
<feature type="region of interest" description="Disordered" evidence="1">
    <location>
        <begin position="1"/>
        <end position="63"/>
    </location>
</feature>
<comment type="caution">
    <text evidence="2">The sequence shown here is derived from an EMBL/GenBank/DDBJ whole genome shotgun (WGS) entry which is preliminary data.</text>
</comment>
<dbReference type="AlphaFoldDB" id="A0A4D4KD50"/>
<feature type="compositionally biased region" description="Basic and acidic residues" evidence="1">
    <location>
        <begin position="1"/>
        <end position="19"/>
    </location>
</feature>
<keyword evidence="3" id="KW-1185">Reference proteome</keyword>
<accession>A0A4D4KD50</accession>
<evidence type="ECO:0000256" key="1">
    <source>
        <dbReference type="SAM" id="MobiDB-lite"/>
    </source>
</evidence>
<dbReference type="EMBL" id="BJHV01000001">
    <property type="protein sequence ID" value="GDY47101.1"/>
    <property type="molecule type" value="Genomic_DNA"/>
</dbReference>